<keyword evidence="3" id="KW-1185">Reference proteome</keyword>
<feature type="non-terminal residue" evidence="2">
    <location>
        <position position="179"/>
    </location>
</feature>
<dbReference type="EMBL" id="CALNXK010000032">
    <property type="protein sequence ID" value="CAH3118756.1"/>
    <property type="molecule type" value="Genomic_DNA"/>
</dbReference>
<name>A0ABN8NQR7_9CNID</name>
<comment type="caution">
    <text evidence="2">The sequence shown here is derived from an EMBL/GenBank/DDBJ whole genome shotgun (WGS) entry which is preliminary data.</text>
</comment>
<sequence>MLKYSKIDAEDVGSDLQNDSSTDIVDSLDTAPDKSEIEMIQVNNGVRRAPATSEFMDVGVIDESEIMDKGNSDKSEIMGMENIHNSADNGASAPDTTEIVDNGANSEIVHSADRDIRANKKKNTSILSKLQESHKQYVKENRDYFKVIIECIILTAQQNIAQRGHDEQRDSLSDSSDVN</sequence>
<proteinExistence type="predicted"/>
<feature type="region of interest" description="Disordered" evidence="1">
    <location>
        <begin position="1"/>
        <end position="30"/>
    </location>
</feature>
<accession>A0ABN8NQR7</accession>
<gene>
    <name evidence="2" type="ORF">PLOB_00026876</name>
</gene>
<dbReference type="Proteomes" id="UP001159405">
    <property type="component" value="Unassembled WGS sequence"/>
</dbReference>
<feature type="compositionally biased region" description="Polar residues" evidence="1">
    <location>
        <begin position="15"/>
        <end position="24"/>
    </location>
</feature>
<protein>
    <submittedName>
        <fullName evidence="2">Uncharacterized protein</fullName>
    </submittedName>
</protein>
<reference evidence="2 3" key="1">
    <citation type="submission" date="2022-05" db="EMBL/GenBank/DDBJ databases">
        <authorList>
            <consortium name="Genoscope - CEA"/>
            <person name="William W."/>
        </authorList>
    </citation>
    <scope>NUCLEOTIDE SEQUENCE [LARGE SCALE GENOMIC DNA]</scope>
</reference>
<evidence type="ECO:0000313" key="3">
    <source>
        <dbReference type="Proteomes" id="UP001159405"/>
    </source>
</evidence>
<organism evidence="2 3">
    <name type="scientific">Porites lobata</name>
    <dbReference type="NCBI Taxonomy" id="104759"/>
    <lineage>
        <taxon>Eukaryota</taxon>
        <taxon>Metazoa</taxon>
        <taxon>Cnidaria</taxon>
        <taxon>Anthozoa</taxon>
        <taxon>Hexacorallia</taxon>
        <taxon>Scleractinia</taxon>
        <taxon>Fungiina</taxon>
        <taxon>Poritidae</taxon>
        <taxon>Porites</taxon>
    </lineage>
</organism>
<evidence type="ECO:0000256" key="1">
    <source>
        <dbReference type="SAM" id="MobiDB-lite"/>
    </source>
</evidence>
<evidence type="ECO:0000313" key="2">
    <source>
        <dbReference type="EMBL" id="CAH3118756.1"/>
    </source>
</evidence>